<keyword evidence="4 5" id="KW-0472">Membrane</keyword>
<feature type="transmembrane region" description="Helical" evidence="5">
    <location>
        <begin position="357"/>
        <end position="382"/>
    </location>
</feature>
<dbReference type="InterPro" id="IPR040254">
    <property type="entry name" value="Ecm3-like"/>
</dbReference>
<evidence type="ECO:0000256" key="1">
    <source>
        <dbReference type="ARBA" id="ARBA00004141"/>
    </source>
</evidence>
<proteinExistence type="predicted"/>
<evidence type="ECO:0000313" key="6">
    <source>
        <dbReference type="EMBL" id="KIK41111.1"/>
    </source>
</evidence>
<keyword evidence="7" id="KW-1185">Reference proteome</keyword>
<accession>A0A0D0AH17</accession>
<dbReference type="GO" id="GO:0016020">
    <property type="term" value="C:membrane"/>
    <property type="evidence" value="ECO:0007669"/>
    <property type="project" value="UniProtKB-SubCell"/>
</dbReference>
<dbReference type="Pfam" id="PF03547">
    <property type="entry name" value="Mem_trans"/>
    <property type="match status" value="1"/>
</dbReference>
<name>A0A0D0AH17_9AGAM</name>
<evidence type="ECO:0000256" key="5">
    <source>
        <dbReference type="SAM" id="Phobius"/>
    </source>
</evidence>
<sequence length="495" mass="53590">MADIPFGTLLWVAARPLLRLFLCVACGYGITRAGFFPAIATRGAVQVVLNVTLPSLIFSRASSALNAENDAAFGPLIVIAIIYMAFGFALSLFIKQFFWVPYRFRYGILVAGGWASSCDITISVMTDIMASLPFGGVHDQDLAVAYVGAFCVIFYVSFAWILLYKAESRHKLTIFMCGRTLIERDFIGPDRDDGEVCGPCRAKSRELLMAFLRRAKGISSSAAGEKYDIESDAYDDQTTRKDFLPQLSMSEHLQAVSSSASSTIVQHDMPLDRCDETQLSIDVEQHIIPASIENPAPNQPRPTMRYLDFLSKLASPVLFSLAISLVVSRISVLKALFIPNVSGAKIPPAPDGQPPLAFVMDTAVFLGAANSPIGLIILGSALARMSVPRGGWTLLPLGAIGALAVGKQFIMPVFGVLICEGFTRIGFIDAEDKVLRFVCIFVSCLPIASTQVILTQANSDTNTTDHLAAFLLPQLILMSGAMTVLMAFTLNLLFG</sequence>
<comment type="subcellular location">
    <subcellularLocation>
        <location evidence="1">Membrane</location>
        <topology evidence="1">Multi-pass membrane protein</topology>
    </subcellularLocation>
</comment>
<organism evidence="6 7">
    <name type="scientific">Suillus luteus UH-Slu-Lm8-n1</name>
    <dbReference type="NCBI Taxonomy" id="930992"/>
    <lineage>
        <taxon>Eukaryota</taxon>
        <taxon>Fungi</taxon>
        <taxon>Dikarya</taxon>
        <taxon>Basidiomycota</taxon>
        <taxon>Agaricomycotina</taxon>
        <taxon>Agaricomycetes</taxon>
        <taxon>Agaricomycetidae</taxon>
        <taxon>Boletales</taxon>
        <taxon>Suillineae</taxon>
        <taxon>Suillaceae</taxon>
        <taxon>Suillus</taxon>
    </lineage>
</organism>
<dbReference type="HOGENOM" id="CLU_021924_1_0_1"/>
<dbReference type="STRING" id="930992.A0A0D0AH17"/>
<dbReference type="PANTHER" id="PTHR31274:SF1">
    <property type="entry name" value="AGL149CP"/>
    <property type="match status" value="1"/>
</dbReference>
<dbReference type="PANTHER" id="PTHR31274">
    <property type="entry name" value="PROTEIN ECM3"/>
    <property type="match status" value="1"/>
</dbReference>
<feature type="transmembrane region" description="Helical" evidence="5">
    <location>
        <begin position="73"/>
        <end position="94"/>
    </location>
</feature>
<feature type="transmembrane region" description="Helical" evidence="5">
    <location>
        <begin position="106"/>
        <end position="130"/>
    </location>
</feature>
<keyword evidence="2 5" id="KW-0812">Transmembrane</keyword>
<dbReference type="Proteomes" id="UP000054485">
    <property type="component" value="Unassembled WGS sequence"/>
</dbReference>
<feature type="transmembrane region" description="Helical" evidence="5">
    <location>
        <begin position="313"/>
        <end position="337"/>
    </location>
</feature>
<reference evidence="6 7" key="1">
    <citation type="submission" date="2014-04" db="EMBL/GenBank/DDBJ databases">
        <authorList>
            <consortium name="DOE Joint Genome Institute"/>
            <person name="Kuo A."/>
            <person name="Ruytinx J."/>
            <person name="Rineau F."/>
            <person name="Colpaert J."/>
            <person name="Kohler A."/>
            <person name="Nagy L.G."/>
            <person name="Floudas D."/>
            <person name="Copeland A."/>
            <person name="Barry K.W."/>
            <person name="Cichocki N."/>
            <person name="Veneault-Fourrey C."/>
            <person name="LaButti K."/>
            <person name="Lindquist E.A."/>
            <person name="Lipzen A."/>
            <person name="Lundell T."/>
            <person name="Morin E."/>
            <person name="Murat C."/>
            <person name="Sun H."/>
            <person name="Tunlid A."/>
            <person name="Henrissat B."/>
            <person name="Grigoriev I.V."/>
            <person name="Hibbett D.S."/>
            <person name="Martin F."/>
            <person name="Nordberg H.P."/>
            <person name="Cantor M.N."/>
            <person name="Hua S.X."/>
        </authorList>
    </citation>
    <scope>NUCLEOTIDE SEQUENCE [LARGE SCALE GENOMIC DNA]</scope>
    <source>
        <strain evidence="6 7">UH-Slu-Lm8-n1</strain>
    </source>
</reference>
<evidence type="ECO:0000256" key="3">
    <source>
        <dbReference type="ARBA" id="ARBA00022989"/>
    </source>
</evidence>
<dbReference type="InParanoid" id="A0A0D0AH17"/>
<evidence type="ECO:0000256" key="4">
    <source>
        <dbReference type="ARBA" id="ARBA00023136"/>
    </source>
</evidence>
<dbReference type="EMBL" id="KN835279">
    <property type="protein sequence ID" value="KIK41111.1"/>
    <property type="molecule type" value="Genomic_DNA"/>
</dbReference>
<dbReference type="InterPro" id="IPR004776">
    <property type="entry name" value="Mem_transp_PIN-like"/>
</dbReference>
<evidence type="ECO:0000313" key="7">
    <source>
        <dbReference type="Proteomes" id="UP000054485"/>
    </source>
</evidence>
<evidence type="ECO:0008006" key="8">
    <source>
        <dbReference type="Google" id="ProtNLM"/>
    </source>
</evidence>
<reference evidence="7" key="2">
    <citation type="submission" date="2015-01" db="EMBL/GenBank/DDBJ databases">
        <title>Evolutionary Origins and Diversification of the Mycorrhizal Mutualists.</title>
        <authorList>
            <consortium name="DOE Joint Genome Institute"/>
            <consortium name="Mycorrhizal Genomics Consortium"/>
            <person name="Kohler A."/>
            <person name="Kuo A."/>
            <person name="Nagy L.G."/>
            <person name="Floudas D."/>
            <person name="Copeland A."/>
            <person name="Barry K.W."/>
            <person name="Cichocki N."/>
            <person name="Veneault-Fourrey C."/>
            <person name="LaButti K."/>
            <person name="Lindquist E.A."/>
            <person name="Lipzen A."/>
            <person name="Lundell T."/>
            <person name="Morin E."/>
            <person name="Murat C."/>
            <person name="Riley R."/>
            <person name="Ohm R."/>
            <person name="Sun H."/>
            <person name="Tunlid A."/>
            <person name="Henrissat B."/>
            <person name="Grigoriev I.V."/>
            <person name="Hibbett D.S."/>
            <person name="Martin F."/>
        </authorList>
    </citation>
    <scope>NUCLEOTIDE SEQUENCE [LARGE SCALE GENOMIC DNA]</scope>
    <source>
        <strain evidence="7">UH-Slu-Lm8-n1</strain>
    </source>
</reference>
<gene>
    <name evidence="6" type="ORF">CY34DRAFT_226787</name>
</gene>
<feature type="transmembrane region" description="Helical" evidence="5">
    <location>
        <begin position="434"/>
        <end position="455"/>
    </location>
</feature>
<keyword evidence="3 5" id="KW-1133">Transmembrane helix</keyword>
<protein>
    <recommendedName>
        <fullName evidence="8">Auxin efflux carrier</fullName>
    </recommendedName>
</protein>
<feature type="transmembrane region" description="Helical" evidence="5">
    <location>
        <begin position="394"/>
        <end position="414"/>
    </location>
</feature>
<feature type="transmembrane region" description="Helical" evidence="5">
    <location>
        <begin position="12"/>
        <end position="31"/>
    </location>
</feature>
<feature type="transmembrane region" description="Helical" evidence="5">
    <location>
        <begin position="142"/>
        <end position="163"/>
    </location>
</feature>
<dbReference type="OrthoDB" id="435607at2759"/>
<dbReference type="GO" id="GO:0055085">
    <property type="term" value="P:transmembrane transport"/>
    <property type="evidence" value="ECO:0007669"/>
    <property type="project" value="InterPro"/>
</dbReference>
<feature type="transmembrane region" description="Helical" evidence="5">
    <location>
        <begin position="467"/>
        <end position="494"/>
    </location>
</feature>
<evidence type="ECO:0000256" key="2">
    <source>
        <dbReference type="ARBA" id="ARBA00022692"/>
    </source>
</evidence>
<dbReference type="AlphaFoldDB" id="A0A0D0AH17"/>